<evidence type="ECO:0000256" key="3">
    <source>
        <dbReference type="ARBA" id="ARBA00022989"/>
    </source>
</evidence>
<evidence type="ECO:0000256" key="1">
    <source>
        <dbReference type="ARBA" id="ARBA00004141"/>
    </source>
</evidence>
<dbReference type="InterPro" id="IPR000620">
    <property type="entry name" value="EamA_dom"/>
</dbReference>
<gene>
    <name evidence="5" type="ORF">CMV24_07155</name>
</gene>
<evidence type="ECO:0000313" key="5">
    <source>
        <dbReference type="EMBL" id="PBJ96494.1"/>
    </source>
</evidence>
<dbReference type="SUPFAM" id="SSF103481">
    <property type="entry name" value="Multidrug resistance efflux transporter EmrE"/>
    <property type="match status" value="2"/>
</dbReference>
<accession>A0A0B5K7G1</accession>
<dbReference type="InterPro" id="IPR037185">
    <property type="entry name" value="EmrE-like"/>
</dbReference>
<dbReference type="RefSeq" id="WP_023661283.1">
    <property type="nucleotide sequence ID" value="NZ_CP010359.1"/>
</dbReference>
<dbReference type="EMBL" id="NTME01000005">
    <property type="protein sequence ID" value="PBJ96494.1"/>
    <property type="molecule type" value="Genomic_DNA"/>
</dbReference>
<dbReference type="PANTHER" id="PTHR32322:SF9">
    <property type="entry name" value="AMINO-ACID METABOLITE EFFLUX PUMP-RELATED"/>
    <property type="match status" value="1"/>
</dbReference>
<sequence length="299" mass="32736">MKMSRRDLTIGLLVTVLWGGNYSVIELGLRELDPYLLTLLRFTFCAVPLVFFIRRPASVSVAAMAVYGVLFAVGIWWVVNLAMHQGLSPGMSSVFLQFSAFFTILLSAVFLRERITAAHSWGMVFAACGLGLMLLASSQSSTVVGLLLVLLAALAWALCNLLIKLKRPGQMTAFIVWSSLCALPVLVLLTLASQGWAAFEVLGGGLAWPTLFSVLFQSLITTILGYRVWNNLMKKYPATHVAPLSLLIPVSGLATSWLFFDEQMSAGQWLAICLILFGIMIFFCGHGFSTYGGRIARRP</sequence>
<dbReference type="GO" id="GO:0016020">
    <property type="term" value="C:membrane"/>
    <property type="evidence" value="ECO:0007669"/>
    <property type="project" value="UniProtKB-SubCell"/>
</dbReference>
<name>A0A0B5K7G1_PSEDL</name>
<dbReference type="AlphaFoldDB" id="A0A0B5K7G1"/>
<keyword evidence="4" id="KW-0472">Membrane</keyword>
<organism evidence="5 6">
    <name type="scientific">Pseudomonas plecoglossicida</name>
    <dbReference type="NCBI Taxonomy" id="70775"/>
    <lineage>
        <taxon>Bacteria</taxon>
        <taxon>Pseudomonadati</taxon>
        <taxon>Pseudomonadota</taxon>
        <taxon>Gammaproteobacteria</taxon>
        <taxon>Pseudomonadales</taxon>
        <taxon>Pseudomonadaceae</taxon>
        <taxon>Pseudomonas</taxon>
    </lineage>
</organism>
<comment type="subcellular location">
    <subcellularLocation>
        <location evidence="1">Membrane</location>
        <topology evidence="1">Multi-pass membrane protein</topology>
    </subcellularLocation>
</comment>
<proteinExistence type="predicted"/>
<reference evidence="5 6" key="1">
    <citation type="submission" date="2017-09" db="EMBL/GenBank/DDBJ databases">
        <authorList>
            <person name="Ehlers B."/>
            <person name="Leendertz F.H."/>
        </authorList>
    </citation>
    <scope>NUCLEOTIDE SEQUENCE [LARGE SCALE GENOMIC DNA]</scope>
    <source>
        <strain evidence="5 6">DJ-1</strain>
    </source>
</reference>
<dbReference type="InterPro" id="IPR050638">
    <property type="entry name" value="AA-Vitamin_Transporters"/>
</dbReference>
<dbReference type="KEGG" id="ppj:RK21_00837"/>
<keyword evidence="2" id="KW-0812">Transmembrane</keyword>
<dbReference type="PANTHER" id="PTHR32322">
    <property type="entry name" value="INNER MEMBRANE TRANSPORTER"/>
    <property type="match status" value="1"/>
</dbReference>
<evidence type="ECO:0000256" key="4">
    <source>
        <dbReference type="ARBA" id="ARBA00023136"/>
    </source>
</evidence>
<dbReference type="Pfam" id="PF00892">
    <property type="entry name" value="EamA"/>
    <property type="match status" value="2"/>
</dbReference>
<dbReference type="Proteomes" id="UP000218102">
    <property type="component" value="Unassembled WGS sequence"/>
</dbReference>
<evidence type="ECO:0000313" key="6">
    <source>
        <dbReference type="Proteomes" id="UP000218102"/>
    </source>
</evidence>
<comment type="caution">
    <text evidence="5">The sequence shown here is derived from an EMBL/GenBank/DDBJ whole genome shotgun (WGS) entry which is preliminary data.</text>
</comment>
<keyword evidence="3" id="KW-1133">Transmembrane helix</keyword>
<protein>
    <submittedName>
        <fullName evidence="5">EamA family transporter</fullName>
    </submittedName>
</protein>
<evidence type="ECO:0000256" key="2">
    <source>
        <dbReference type="ARBA" id="ARBA00022692"/>
    </source>
</evidence>